<keyword evidence="3" id="KW-1185">Reference proteome</keyword>
<evidence type="ECO:0008006" key="4">
    <source>
        <dbReference type="Google" id="ProtNLM"/>
    </source>
</evidence>
<dbReference type="SUPFAM" id="SSF56219">
    <property type="entry name" value="DNase I-like"/>
    <property type="match status" value="1"/>
</dbReference>
<evidence type="ECO:0000256" key="1">
    <source>
        <dbReference type="SAM" id="MobiDB-lite"/>
    </source>
</evidence>
<organism evidence="2 3">
    <name type="scientific">Willisornis vidua</name>
    <name type="common">Xingu scale-backed antbird</name>
    <dbReference type="NCBI Taxonomy" id="1566151"/>
    <lineage>
        <taxon>Eukaryota</taxon>
        <taxon>Metazoa</taxon>
        <taxon>Chordata</taxon>
        <taxon>Craniata</taxon>
        <taxon>Vertebrata</taxon>
        <taxon>Euteleostomi</taxon>
        <taxon>Archelosauria</taxon>
        <taxon>Archosauria</taxon>
        <taxon>Dinosauria</taxon>
        <taxon>Saurischia</taxon>
        <taxon>Theropoda</taxon>
        <taxon>Coelurosauria</taxon>
        <taxon>Aves</taxon>
        <taxon>Neognathae</taxon>
        <taxon>Neoaves</taxon>
        <taxon>Telluraves</taxon>
        <taxon>Australaves</taxon>
        <taxon>Passeriformes</taxon>
        <taxon>Thamnophilidae</taxon>
        <taxon>Willisornis</taxon>
    </lineage>
</organism>
<dbReference type="InterPro" id="IPR036691">
    <property type="entry name" value="Endo/exonu/phosph_ase_sf"/>
</dbReference>
<dbReference type="Proteomes" id="UP001145742">
    <property type="component" value="Unassembled WGS sequence"/>
</dbReference>
<dbReference type="PANTHER" id="PTHR23227">
    <property type="entry name" value="BUCENTAUR RELATED"/>
    <property type="match status" value="1"/>
</dbReference>
<dbReference type="EMBL" id="WHWB01032079">
    <property type="protein sequence ID" value="KAJ7427096.1"/>
    <property type="molecule type" value="Genomic_DNA"/>
</dbReference>
<protein>
    <recommendedName>
        <fullName evidence="4">Reverse transcriptase domain-containing protein</fullName>
    </recommendedName>
</protein>
<comment type="caution">
    <text evidence="2">The sequence shown here is derived from an EMBL/GenBank/DDBJ whole genome shotgun (WGS) entry which is preliminary data.</text>
</comment>
<feature type="region of interest" description="Disordered" evidence="1">
    <location>
        <begin position="56"/>
        <end position="80"/>
    </location>
</feature>
<feature type="compositionally biased region" description="Acidic residues" evidence="1">
    <location>
        <begin position="8"/>
        <end position="31"/>
    </location>
</feature>
<accession>A0ABQ9DSB7</accession>
<dbReference type="PANTHER" id="PTHR23227:SF85">
    <property type="entry name" value="CRANIOFACIAL DEVELOPMENT PROTEIN 2"/>
    <property type="match status" value="1"/>
</dbReference>
<gene>
    <name evidence="2" type="ORF">WISP_09629</name>
</gene>
<proteinExistence type="predicted"/>
<sequence>MKLSHHDDDDEDDDNDYDDDDNDDDDDDGEEYYCSGLTFAGCWVLTKSALHSPSQLDRGEKVSEEALHHSTQDEDSSQGMEPYLVRRLSTRNIQLPPLAFRQFEQAEWDKKNDTETIPRPTTLPLRIPPLIAITAAESSRKCWQIVIGFITPTLQADPAEKDKFYTDLRRLTQNVPADDKIIILGDFNARVGKNSEAWKGVLDKHGVGNCNDNGQILVEFCAEQQLTITNTIVQQKDSLKTTPDASSIQALAPLDYVLVQQRIVGDVRHIQVMPSAECQTDHCLVPCKLNLHFKLKTKSNSIPRRRLQVNNLQTATVRDSFQVNLQTRPEDHLTDRCSEALRQHINILQSSEESLGFSSKKNKEWLDENNQEIQELLKKKRTVHQAHLIQPSYHFLKMIIGQVRYDDAHSEPFPITNGVKQGCLLAPTLFTIFFSMMLQKATADLDDKNGIYIRYRTNGSPFNLRGQQYRGHAAENAAALGRAHLPDGGSYQ</sequence>
<dbReference type="InterPro" id="IPR027124">
    <property type="entry name" value="Swc5/CFDP1/2"/>
</dbReference>
<evidence type="ECO:0000313" key="2">
    <source>
        <dbReference type="EMBL" id="KAJ7427096.1"/>
    </source>
</evidence>
<feature type="compositionally biased region" description="Basic and acidic residues" evidence="1">
    <location>
        <begin position="57"/>
        <end position="72"/>
    </location>
</feature>
<dbReference type="Gene3D" id="3.60.10.10">
    <property type="entry name" value="Endonuclease/exonuclease/phosphatase"/>
    <property type="match status" value="1"/>
</dbReference>
<feature type="region of interest" description="Disordered" evidence="1">
    <location>
        <begin position="1"/>
        <end position="31"/>
    </location>
</feature>
<evidence type="ECO:0000313" key="3">
    <source>
        <dbReference type="Proteomes" id="UP001145742"/>
    </source>
</evidence>
<name>A0ABQ9DSB7_9PASS</name>
<reference evidence="2" key="1">
    <citation type="submission" date="2019-10" db="EMBL/GenBank/DDBJ databases">
        <authorList>
            <person name="Soares A.E.R."/>
            <person name="Aleixo A."/>
            <person name="Schneider P."/>
            <person name="Miyaki C.Y."/>
            <person name="Schneider M.P."/>
            <person name="Mello C."/>
            <person name="Vasconcelos A.T.R."/>
        </authorList>
    </citation>
    <scope>NUCLEOTIDE SEQUENCE</scope>
    <source>
        <tissue evidence="2">Muscle</tissue>
    </source>
</reference>